<sequence length="45" mass="5419">MTRQKKALDPKEHPLNKRVRRELFSSLLFTVLVTVIMLLLKFFIF</sequence>
<dbReference type="AlphaFoldDB" id="A0A8J2YNU8"/>
<evidence type="ECO:0000313" key="2">
    <source>
        <dbReference type="EMBL" id="GGE56310.1"/>
    </source>
</evidence>
<organism evidence="2 3">
    <name type="scientific">Pullulanibacillus camelliae</name>
    <dbReference type="NCBI Taxonomy" id="1707096"/>
    <lineage>
        <taxon>Bacteria</taxon>
        <taxon>Bacillati</taxon>
        <taxon>Bacillota</taxon>
        <taxon>Bacilli</taxon>
        <taxon>Bacillales</taxon>
        <taxon>Sporolactobacillaceae</taxon>
        <taxon>Pullulanibacillus</taxon>
    </lineage>
</organism>
<gene>
    <name evidence="2" type="ORF">GCM10011391_39110</name>
</gene>
<evidence type="ECO:0000256" key="1">
    <source>
        <dbReference type="SAM" id="Phobius"/>
    </source>
</evidence>
<keyword evidence="1" id="KW-1133">Transmembrane helix</keyword>
<proteinExistence type="predicted"/>
<protein>
    <submittedName>
        <fullName evidence="2">Uncharacterized protein</fullName>
    </submittedName>
</protein>
<reference evidence="2" key="1">
    <citation type="journal article" date="2014" name="Int. J. Syst. Evol. Microbiol.">
        <title>Complete genome sequence of Corynebacterium casei LMG S-19264T (=DSM 44701T), isolated from a smear-ripened cheese.</title>
        <authorList>
            <consortium name="US DOE Joint Genome Institute (JGI-PGF)"/>
            <person name="Walter F."/>
            <person name="Albersmeier A."/>
            <person name="Kalinowski J."/>
            <person name="Ruckert C."/>
        </authorList>
    </citation>
    <scope>NUCLEOTIDE SEQUENCE</scope>
    <source>
        <strain evidence="2">CGMCC 1.15371</strain>
    </source>
</reference>
<name>A0A8J2YNU8_9BACL</name>
<keyword evidence="3" id="KW-1185">Reference proteome</keyword>
<dbReference type="RefSeq" id="WP_188698909.1">
    <property type="nucleotide sequence ID" value="NZ_BMIR01000034.1"/>
</dbReference>
<accession>A0A8J2YNU8</accession>
<evidence type="ECO:0000313" key="3">
    <source>
        <dbReference type="Proteomes" id="UP000628775"/>
    </source>
</evidence>
<reference evidence="2" key="2">
    <citation type="submission" date="2020-09" db="EMBL/GenBank/DDBJ databases">
        <authorList>
            <person name="Sun Q."/>
            <person name="Zhou Y."/>
        </authorList>
    </citation>
    <scope>NUCLEOTIDE SEQUENCE</scope>
    <source>
        <strain evidence="2">CGMCC 1.15371</strain>
    </source>
</reference>
<dbReference type="EMBL" id="BMIR01000034">
    <property type="protein sequence ID" value="GGE56310.1"/>
    <property type="molecule type" value="Genomic_DNA"/>
</dbReference>
<keyword evidence="1" id="KW-0812">Transmembrane</keyword>
<feature type="transmembrane region" description="Helical" evidence="1">
    <location>
        <begin position="21"/>
        <end position="44"/>
    </location>
</feature>
<comment type="caution">
    <text evidence="2">The sequence shown here is derived from an EMBL/GenBank/DDBJ whole genome shotgun (WGS) entry which is preliminary data.</text>
</comment>
<keyword evidence="1" id="KW-0472">Membrane</keyword>
<dbReference type="Proteomes" id="UP000628775">
    <property type="component" value="Unassembled WGS sequence"/>
</dbReference>